<name>A0A6M3JX03_9ZZZZ</name>
<dbReference type="AlphaFoldDB" id="A0A6M3JX03"/>
<proteinExistence type="predicted"/>
<dbReference type="EMBL" id="MT142009">
    <property type="protein sequence ID" value="QJA73197.1"/>
    <property type="molecule type" value="Genomic_DNA"/>
</dbReference>
<evidence type="ECO:0000313" key="1">
    <source>
        <dbReference type="EMBL" id="QJA73197.1"/>
    </source>
</evidence>
<reference evidence="1" key="1">
    <citation type="submission" date="2020-03" db="EMBL/GenBank/DDBJ databases">
        <title>The deep terrestrial virosphere.</title>
        <authorList>
            <person name="Holmfeldt K."/>
            <person name="Nilsson E."/>
            <person name="Simone D."/>
            <person name="Lopez-Fernandez M."/>
            <person name="Wu X."/>
            <person name="de Brujin I."/>
            <person name="Lundin D."/>
            <person name="Andersson A."/>
            <person name="Bertilsson S."/>
            <person name="Dopson M."/>
        </authorList>
    </citation>
    <scope>NUCLEOTIDE SEQUENCE</scope>
    <source>
        <strain evidence="1">MM415A02434</strain>
    </source>
</reference>
<accession>A0A6M3JX03</accession>
<sequence>MTKILPCEGIAAWKASYLSKRFGITVDEARQLKKGEPVEIANTKAEKIVEQGFGRIVNAEADPVEKTETIETEADNGN</sequence>
<protein>
    <submittedName>
        <fullName evidence="1">Uncharacterized protein</fullName>
    </submittedName>
</protein>
<gene>
    <name evidence="1" type="ORF">MM415A02434_0005</name>
</gene>
<organism evidence="1">
    <name type="scientific">viral metagenome</name>
    <dbReference type="NCBI Taxonomy" id="1070528"/>
    <lineage>
        <taxon>unclassified sequences</taxon>
        <taxon>metagenomes</taxon>
        <taxon>organismal metagenomes</taxon>
    </lineage>
</organism>